<protein>
    <submittedName>
        <fullName evidence="2">Right-handed parallel beta-helix repeat-containing protein</fullName>
    </submittedName>
</protein>
<dbReference type="OrthoDB" id="372422at2157"/>
<evidence type="ECO:0000259" key="1">
    <source>
        <dbReference type="Pfam" id="PF13229"/>
    </source>
</evidence>
<sequence length="386" mass="41805">MSDITNALRRFVDDGGPTLVRAAGEAGTDETIQAAHDALGDHWRDGGIVLVLPSYDPDREEFPIRWSKTATLRGGNHTVIENADDGVPTLIVDVDAPVNRPPGPNFNDFTIRGGKHGVEKRGGRYTMFRDVTVKDAAEDGFHVAGAREYDAGENPPNEFAPNTHRFYGCVAEKNGRDGWYVGEGIHGVTLASSNAYFNGRDGVNWRQNYAGHVEGGSFEQNGRNGLRFARAQALEVENAYVEKNGRAADDGGMTIGVLVGEHSRGVSFSDCYFQGGGDVSWGVYNQGRGTGLRNCYARGHTNGFVYNSEAAEDTEWARASHTLADGERFGGGDGVRTRDHGVVVPQDLSTVTGQFDGDRGVHLGRDGPVFCLWYDGAWYRPEGSAL</sequence>
<dbReference type="RefSeq" id="WP_162315852.1">
    <property type="nucleotide sequence ID" value="NZ_JAHQXF010000001.1"/>
</dbReference>
<dbReference type="InterPro" id="IPR011050">
    <property type="entry name" value="Pectin_lyase_fold/virulence"/>
</dbReference>
<evidence type="ECO:0000313" key="2">
    <source>
        <dbReference type="EMBL" id="MBV0922668.1"/>
    </source>
</evidence>
<keyword evidence="3" id="KW-1185">Reference proteome</keyword>
<dbReference type="InterPro" id="IPR012334">
    <property type="entry name" value="Pectin_lyas_fold"/>
</dbReference>
<accession>A0A8J7Y6S5</accession>
<proteinExistence type="predicted"/>
<comment type="caution">
    <text evidence="2">The sequence shown here is derived from an EMBL/GenBank/DDBJ whole genome shotgun (WGS) entry which is preliminary data.</text>
</comment>
<reference evidence="2 3" key="1">
    <citation type="submission" date="2021-06" db="EMBL/GenBank/DDBJ databases">
        <title>New haloarchaea isolates fom saline soil.</title>
        <authorList>
            <person name="Duran-Viseras A."/>
            <person name="Sanchez-Porro C.S."/>
            <person name="Ventosa A."/>
        </authorList>
    </citation>
    <scope>NUCLEOTIDE SEQUENCE [LARGE SCALE GENOMIC DNA]</scope>
    <source>
        <strain evidence="2 3">JCM 183640</strain>
    </source>
</reference>
<organism evidence="2 3">
    <name type="scientific">Haloarcula limicola</name>
    <dbReference type="NCBI Taxonomy" id="1429915"/>
    <lineage>
        <taxon>Archaea</taxon>
        <taxon>Methanobacteriati</taxon>
        <taxon>Methanobacteriota</taxon>
        <taxon>Stenosarchaea group</taxon>
        <taxon>Halobacteria</taxon>
        <taxon>Halobacteriales</taxon>
        <taxon>Haloarculaceae</taxon>
        <taxon>Haloarcula</taxon>
    </lineage>
</organism>
<dbReference type="InterPro" id="IPR039448">
    <property type="entry name" value="Beta_helix"/>
</dbReference>
<dbReference type="Pfam" id="PF13229">
    <property type="entry name" value="Beta_helix"/>
    <property type="match status" value="1"/>
</dbReference>
<dbReference type="EMBL" id="JAHQXF010000001">
    <property type="protein sequence ID" value="MBV0922668.1"/>
    <property type="molecule type" value="Genomic_DNA"/>
</dbReference>
<feature type="domain" description="Right handed beta helix" evidence="1">
    <location>
        <begin position="117"/>
        <end position="295"/>
    </location>
</feature>
<dbReference type="Proteomes" id="UP000766550">
    <property type="component" value="Unassembled WGS sequence"/>
</dbReference>
<dbReference type="AlphaFoldDB" id="A0A8J7Y6S5"/>
<name>A0A8J7Y6S5_9EURY</name>
<evidence type="ECO:0000313" key="3">
    <source>
        <dbReference type="Proteomes" id="UP000766550"/>
    </source>
</evidence>
<dbReference type="Gene3D" id="2.160.20.10">
    <property type="entry name" value="Single-stranded right-handed beta-helix, Pectin lyase-like"/>
    <property type="match status" value="1"/>
</dbReference>
<dbReference type="SUPFAM" id="SSF51126">
    <property type="entry name" value="Pectin lyase-like"/>
    <property type="match status" value="1"/>
</dbReference>
<gene>
    <name evidence="2" type="ORF">KTS45_00495</name>
</gene>